<sequence>MSRKTYRIELKIDFADDDLHEHMLAVAKQYARDFISSAMLLSDRGKPDIALITDDSFVGREDIELLEASDNVHE</sequence>
<accession>A0A6J5KUJ5</accession>
<reference evidence="1" key="1">
    <citation type="submission" date="2020-04" db="EMBL/GenBank/DDBJ databases">
        <authorList>
            <person name="Chiriac C."/>
            <person name="Salcher M."/>
            <person name="Ghai R."/>
            <person name="Kavagutti S V."/>
        </authorList>
    </citation>
    <scope>NUCLEOTIDE SEQUENCE</scope>
</reference>
<protein>
    <submittedName>
        <fullName evidence="1">Uncharacterized protein</fullName>
    </submittedName>
</protein>
<proteinExistence type="predicted"/>
<dbReference type="EMBL" id="LR796185">
    <property type="protein sequence ID" value="CAB4124972.1"/>
    <property type="molecule type" value="Genomic_DNA"/>
</dbReference>
<evidence type="ECO:0000313" key="1">
    <source>
        <dbReference type="EMBL" id="CAB4124972.1"/>
    </source>
</evidence>
<organism evidence="1">
    <name type="scientific">uncultured Caudovirales phage</name>
    <dbReference type="NCBI Taxonomy" id="2100421"/>
    <lineage>
        <taxon>Viruses</taxon>
        <taxon>Duplodnaviria</taxon>
        <taxon>Heunggongvirae</taxon>
        <taxon>Uroviricota</taxon>
        <taxon>Caudoviricetes</taxon>
        <taxon>Peduoviridae</taxon>
        <taxon>Maltschvirus</taxon>
        <taxon>Maltschvirus maltsch</taxon>
    </lineage>
</organism>
<gene>
    <name evidence="1" type="ORF">UFOVP55_44</name>
</gene>
<name>A0A6J5KUJ5_9CAUD</name>